<dbReference type="GO" id="GO:0032958">
    <property type="term" value="P:inositol phosphate biosynthetic process"/>
    <property type="evidence" value="ECO:0007669"/>
    <property type="project" value="UniProtKB-ARBA"/>
</dbReference>
<evidence type="ECO:0000259" key="13">
    <source>
        <dbReference type="PROSITE" id="PS50975"/>
    </source>
</evidence>
<dbReference type="GO" id="GO:0006020">
    <property type="term" value="P:inositol metabolic process"/>
    <property type="evidence" value="ECO:0007669"/>
    <property type="project" value="TreeGrafter"/>
</dbReference>
<keyword evidence="3" id="KW-0597">Phosphoprotein</keyword>
<dbReference type="GO" id="GO:0046872">
    <property type="term" value="F:metal ion binding"/>
    <property type="evidence" value="ECO:0007669"/>
    <property type="project" value="InterPro"/>
</dbReference>
<comment type="subcellular location">
    <subcellularLocation>
        <location evidence="11">Cytoplasm</location>
        <location evidence="11">Cytoskeleton</location>
    </subcellularLocation>
</comment>
<organism evidence="14 15">
    <name type="scientific">Coemansia javaensis</name>
    <dbReference type="NCBI Taxonomy" id="2761396"/>
    <lineage>
        <taxon>Eukaryota</taxon>
        <taxon>Fungi</taxon>
        <taxon>Fungi incertae sedis</taxon>
        <taxon>Zoopagomycota</taxon>
        <taxon>Kickxellomycotina</taxon>
        <taxon>Kickxellomycetes</taxon>
        <taxon>Kickxellales</taxon>
        <taxon>Kickxellaceae</taxon>
        <taxon>Coemansia</taxon>
    </lineage>
</organism>
<evidence type="ECO:0000256" key="3">
    <source>
        <dbReference type="ARBA" id="ARBA00022553"/>
    </source>
</evidence>
<dbReference type="EMBL" id="JANBUL010000371">
    <property type="protein sequence ID" value="KAJ2776336.1"/>
    <property type="molecule type" value="Genomic_DNA"/>
</dbReference>
<dbReference type="InterPro" id="IPR011761">
    <property type="entry name" value="ATP-grasp"/>
</dbReference>
<proteinExistence type="inferred from homology"/>
<evidence type="ECO:0000256" key="7">
    <source>
        <dbReference type="ARBA" id="ARBA00022840"/>
    </source>
</evidence>
<evidence type="ECO:0000256" key="1">
    <source>
        <dbReference type="ARBA" id="ARBA00005609"/>
    </source>
</evidence>
<keyword evidence="4 11" id="KW-0808">Transferase</keyword>
<dbReference type="GO" id="GO:0005829">
    <property type="term" value="C:cytosol"/>
    <property type="evidence" value="ECO:0007669"/>
    <property type="project" value="TreeGrafter"/>
</dbReference>
<feature type="domain" description="ATP-grasp" evidence="13">
    <location>
        <begin position="141"/>
        <end position="345"/>
    </location>
</feature>
<evidence type="ECO:0000256" key="8">
    <source>
        <dbReference type="ARBA" id="ARBA00033696"/>
    </source>
</evidence>
<evidence type="ECO:0000313" key="15">
    <source>
        <dbReference type="Proteomes" id="UP001140217"/>
    </source>
</evidence>
<dbReference type="InterPro" id="IPR037446">
    <property type="entry name" value="His_Pase_VIP1"/>
</dbReference>
<dbReference type="GO" id="GO:0000828">
    <property type="term" value="F:inositol hexakisphosphate kinase activity"/>
    <property type="evidence" value="ECO:0007669"/>
    <property type="project" value="UniProtKB-ARBA"/>
</dbReference>
<dbReference type="EC" id="2.7.4.24" evidence="11"/>
<keyword evidence="5 10" id="KW-0547">Nucleotide-binding</keyword>
<dbReference type="Pfam" id="PF00328">
    <property type="entry name" value="His_Phos_2"/>
    <property type="match status" value="1"/>
</dbReference>
<name>A0A9W8H0Q9_9FUNG</name>
<comment type="function">
    <text evidence="11">Bifunctional inositol kinase that acts in concert with the IP6K kinases to synthesize the diphosphate group-containing inositol pyrophosphates diphosphoinositol pentakisphosphate, PP-InsP5, and bis-diphosphoinositol tetrakisphosphate, (PP)2-InsP4. PP-InsP5 and (PP)2-InsP4, also respectively called InsP7 and InsP8, may regulate a variety of cellular processes, including apoptosis, vesicle trafficking, cytoskeletal dynamics, and exocytosis. Phosphorylates inositol hexakisphosphate (InsP6).</text>
</comment>
<dbReference type="Proteomes" id="UP001140217">
    <property type="component" value="Unassembled WGS sequence"/>
</dbReference>
<evidence type="ECO:0000256" key="10">
    <source>
        <dbReference type="PROSITE-ProRule" id="PRU00409"/>
    </source>
</evidence>
<dbReference type="GO" id="GO:0033857">
    <property type="term" value="F:5-diphosphoinositol pentakisphosphate 1-kinase activity"/>
    <property type="evidence" value="ECO:0007669"/>
    <property type="project" value="TreeGrafter"/>
</dbReference>
<dbReference type="GO" id="GO:0005856">
    <property type="term" value="C:cytoskeleton"/>
    <property type="evidence" value="ECO:0007669"/>
    <property type="project" value="UniProtKB-SubCell"/>
</dbReference>
<comment type="catalytic activity">
    <reaction evidence="9">
        <text>1D-myo-inositol hexakisphosphate + ATP = 1-diphospho-1D-myo-inositol 2,3,4,5,6-pentakisphosphate + ADP</text>
        <dbReference type="Rhea" id="RHEA:37459"/>
        <dbReference type="ChEBI" id="CHEBI:30616"/>
        <dbReference type="ChEBI" id="CHEBI:58130"/>
        <dbReference type="ChEBI" id="CHEBI:74946"/>
        <dbReference type="ChEBI" id="CHEBI:456216"/>
        <dbReference type="EC" id="2.7.4.24"/>
    </reaction>
    <physiologicalReaction direction="left-to-right" evidence="9">
        <dbReference type="Rhea" id="RHEA:37460"/>
    </physiologicalReaction>
</comment>
<feature type="region of interest" description="Disordered" evidence="12">
    <location>
        <begin position="840"/>
        <end position="877"/>
    </location>
</feature>
<comment type="catalytic activity">
    <reaction evidence="8">
        <text>5-diphospho-1D-myo-inositol 1,2,3,4,6-pentakisphosphate + ATP + H(+) = 1,5-bis(diphospho)-1D-myo-inositol 2,3,4,6-tetrakisphosphate + ADP</text>
        <dbReference type="Rhea" id="RHEA:10276"/>
        <dbReference type="ChEBI" id="CHEBI:15378"/>
        <dbReference type="ChEBI" id="CHEBI:30616"/>
        <dbReference type="ChEBI" id="CHEBI:58628"/>
        <dbReference type="ChEBI" id="CHEBI:77983"/>
        <dbReference type="ChEBI" id="CHEBI:456216"/>
        <dbReference type="EC" id="2.7.4.24"/>
    </reaction>
    <physiologicalReaction direction="left-to-right" evidence="8">
        <dbReference type="Rhea" id="RHEA:10277"/>
    </physiologicalReaction>
</comment>
<dbReference type="GO" id="GO:0005524">
    <property type="term" value="F:ATP binding"/>
    <property type="evidence" value="ECO:0007669"/>
    <property type="project" value="UniProtKB-UniRule"/>
</dbReference>
<reference evidence="14" key="1">
    <citation type="submission" date="2022-07" db="EMBL/GenBank/DDBJ databases">
        <title>Phylogenomic reconstructions and comparative analyses of Kickxellomycotina fungi.</title>
        <authorList>
            <person name="Reynolds N.K."/>
            <person name="Stajich J.E."/>
            <person name="Barry K."/>
            <person name="Grigoriev I.V."/>
            <person name="Crous P."/>
            <person name="Smith M.E."/>
        </authorList>
    </citation>
    <scope>NUCLEOTIDE SEQUENCE</scope>
    <source>
        <strain evidence="14">NBRC 105414</strain>
    </source>
</reference>
<dbReference type="InterPro" id="IPR029033">
    <property type="entry name" value="His_PPase_superfam"/>
</dbReference>
<evidence type="ECO:0000256" key="4">
    <source>
        <dbReference type="ARBA" id="ARBA00022679"/>
    </source>
</evidence>
<evidence type="ECO:0000313" key="14">
    <source>
        <dbReference type="EMBL" id="KAJ2776336.1"/>
    </source>
</evidence>
<evidence type="ECO:0000256" key="12">
    <source>
        <dbReference type="SAM" id="MobiDB-lite"/>
    </source>
</evidence>
<accession>A0A9W8H0Q9</accession>
<dbReference type="Gene3D" id="3.40.50.1240">
    <property type="entry name" value="Phosphoglycerate mutase-like"/>
    <property type="match status" value="1"/>
</dbReference>
<evidence type="ECO:0000256" key="9">
    <source>
        <dbReference type="ARBA" id="ARBA00034629"/>
    </source>
</evidence>
<dbReference type="Gene3D" id="3.30.470.20">
    <property type="entry name" value="ATP-grasp fold, B domain"/>
    <property type="match status" value="1"/>
</dbReference>
<evidence type="ECO:0000256" key="11">
    <source>
        <dbReference type="RuleBase" id="RU365032"/>
    </source>
</evidence>
<evidence type="ECO:0000256" key="2">
    <source>
        <dbReference type="ARBA" id="ARBA00022490"/>
    </source>
</evidence>
<dbReference type="OrthoDB" id="18042at2759"/>
<keyword evidence="7 10" id="KW-0067">ATP-binding</keyword>
<keyword evidence="2 11" id="KW-0963">Cytoplasm</keyword>
<keyword evidence="6 11" id="KW-0418">Kinase</keyword>
<comment type="caution">
    <text evidence="14">The sequence shown here is derived from an EMBL/GenBank/DDBJ whole genome shotgun (WGS) entry which is preliminary data.</text>
</comment>
<dbReference type="Pfam" id="PF08443">
    <property type="entry name" value="RimK"/>
    <property type="match status" value="1"/>
</dbReference>
<dbReference type="InterPro" id="IPR040557">
    <property type="entry name" value="VIP1_N"/>
</dbReference>
<keyword evidence="15" id="KW-1185">Reference proteome</keyword>
<dbReference type="InterPro" id="IPR000560">
    <property type="entry name" value="His_Pase_clade-2"/>
</dbReference>
<feature type="compositionally biased region" description="Acidic residues" evidence="12">
    <location>
        <begin position="842"/>
        <end position="856"/>
    </location>
</feature>
<protein>
    <recommendedName>
        <fullName evidence="11">Inositol hexakisphosphate and diphosphoinositol-pentakisphosphate kinase</fullName>
        <ecNumber evidence="11">2.7.4.24</ecNumber>
    </recommendedName>
</protein>
<gene>
    <name evidence="14" type="primary">VIP1</name>
    <name evidence="14" type="ORF">H4R18_005721</name>
</gene>
<dbReference type="PROSITE" id="PS50975">
    <property type="entry name" value="ATP_GRASP"/>
    <property type="match status" value="1"/>
</dbReference>
<evidence type="ECO:0000256" key="5">
    <source>
        <dbReference type="ARBA" id="ARBA00022741"/>
    </source>
</evidence>
<dbReference type="PANTHER" id="PTHR12750:SF9">
    <property type="entry name" value="INOSITOL HEXAKISPHOSPHATE AND DIPHOSPHOINOSITOL-PENTAKISPHOSPHATE KINASE"/>
    <property type="match status" value="1"/>
</dbReference>
<dbReference type="PANTHER" id="PTHR12750">
    <property type="entry name" value="DIPHOSPHOINOSITOL PENTAKISPHOSPHATE KINASE"/>
    <property type="match status" value="1"/>
</dbReference>
<dbReference type="Pfam" id="PF18086">
    <property type="entry name" value="PPIP5K2_N"/>
    <property type="match status" value="1"/>
</dbReference>
<feature type="region of interest" description="Disordered" evidence="12">
    <location>
        <begin position="693"/>
        <end position="714"/>
    </location>
</feature>
<dbReference type="SUPFAM" id="SSF56059">
    <property type="entry name" value="Glutathione synthetase ATP-binding domain-like"/>
    <property type="match status" value="1"/>
</dbReference>
<sequence length="938" mass="102156">MDGAQFMDPAPVIGVCAMDSKARSKPMGSVLERLRGLGRYEVVYFGEKTILDEAAAAWPKCDILIAFFSRGFPLGKAVEYARLRRPFSVNALEQQYLLLDRRVVLAVLGQAGVPTPAHVVVSRDGGPQVPAAARQAAGAEVLAALRAGAVTDEAQVVEEDDGDTLRVGGRVIRKPFVEKPADAEDHNIHIYYARAQGGGVRRLFRKVGNRSSEFVAGPARVRRQGSFVYEEFVEVDGAVDVKVYTVGEAFAHAETRKSPVVDGHVRRTSDGKEMRFATALTAAEREYARRVARAFGQRVCGFDILRAGGRSLVMDVNGWSFVKGSEAYYERAARILHERFQDVERRRWLARFAGPDAGGDAAPASAPRGGRWALKAVLDVCRHADRTPKQKTKRVLRSAAIVGLLGPGAAGATMRGEPELRRVLDALARARRDPHPADAAHDLARLHDVLRRKIAQPGTKAQARPAPDAPGAAVLILKWGGECTHAGVAQAQDLGRRMRTDLLLINAALLGDVRFAASAERRVQSTVAAYAGALLGPGAAPHVTVRADMLDDSPPAAKRGMDAAKQRLRALFNHAGAGAGANPHARGLRLPREMAAQPREFLRGLCAVVARLVARMDANFAALDAAALHALQPDWCCGETADLFRERWHKILRDLRTADHQYDPAKAGELYDSIKYDALHNRRFLARIFMPTDQLPPHHQEPDDDETETGAAAAAAAATYPPDPLLAQEDVRALYYRAKLLFDFVSRYEYGADAAQRRRIGIQVSAPLLRQLVHDLCEARDAPAARTRFYFTKESHVHTLLNLVRLMPGAPGGGDDDDDDDDSVGELDYLTHIIFEVYERTPDDDDDNDNDNDNNNDNDGGGGGGSAGPAAPREHSVRVGFSPGAHCLHILDTDVDATHALKVLPRRSFTSHMPLASVVAMLQGLLADECLDHHHQPQ</sequence>
<dbReference type="InterPro" id="IPR013651">
    <property type="entry name" value="ATP-grasp_RimK-type"/>
</dbReference>
<dbReference type="FunFam" id="3.30.470.20:FF:000036">
    <property type="entry name" value="Inositol hexakisphosphate and diphosphoinositol-pentakisphosphate kinase"/>
    <property type="match status" value="1"/>
</dbReference>
<dbReference type="SUPFAM" id="SSF53254">
    <property type="entry name" value="Phosphoglycerate mutase-like"/>
    <property type="match status" value="1"/>
</dbReference>
<dbReference type="AlphaFoldDB" id="A0A9W8H0Q9"/>
<comment type="similarity">
    <text evidence="1 11">Belongs to the histidine acid phosphatase family. VIP1 subfamily.</text>
</comment>
<evidence type="ECO:0000256" key="6">
    <source>
        <dbReference type="ARBA" id="ARBA00022777"/>
    </source>
</evidence>
<dbReference type="Gene3D" id="3.40.50.11950">
    <property type="match status" value="1"/>
</dbReference>